<feature type="transmembrane region" description="Helical" evidence="2">
    <location>
        <begin position="247"/>
        <end position="269"/>
    </location>
</feature>
<evidence type="ECO:0000256" key="1">
    <source>
        <dbReference type="SAM" id="MobiDB-lite"/>
    </source>
</evidence>
<accession>A0A226EE17</accession>
<gene>
    <name evidence="3" type="ORF">Fcan01_09425</name>
</gene>
<dbReference type="AlphaFoldDB" id="A0A226EE17"/>
<keyword evidence="2" id="KW-1133">Transmembrane helix</keyword>
<evidence type="ECO:0000313" key="4">
    <source>
        <dbReference type="Proteomes" id="UP000198287"/>
    </source>
</evidence>
<evidence type="ECO:0000313" key="3">
    <source>
        <dbReference type="EMBL" id="OXA55785.1"/>
    </source>
</evidence>
<feature type="transmembrane region" description="Helical" evidence="2">
    <location>
        <begin position="447"/>
        <end position="468"/>
    </location>
</feature>
<keyword evidence="4" id="KW-1185">Reference proteome</keyword>
<reference evidence="3 4" key="1">
    <citation type="submission" date="2015-12" db="EMBL/GenBank/DDBJ databases">
        <title>The genome of Folsomia candida.</title>
        <authorList>
            <person name="Faddeeva A."/>
            <person name="Derks M.F."/>
            <person name="Anvar Y."/>
            <person name="Smit S."/>
            <person name="Van Straalen N."/>
            <person name="Roelofs D."/>
        </authorList>
    </citation>
    <scope>NUCLEOTIDE SEQUENCE [LARGE SCALE GENOMIC DNA]</scope>
    <source>
        <strain evidence="3 4">VU population</strain>
        <tissue evidence="3">Whole body</tissue>
    </source>
</reference>
<feature type="region of interest" description="Disordered" evidence="1">
    <location>
        <begin position="1"/>
        <end position="23"/>
    </location>
</feature>
<comment type="caution">
    <text evidence="3">The sequence shown here is derived from an EMBL/GenBank/DDBJ whole genome shotgun (WGS) entry which is preliminary data.</text>
</comment>
<feature type="transmembrane region" description="Helical" evidence="2">
    <location>
        <begin position="144"/>
        <end position="162"/>
    </location>
</feature>
<keyword evidence="2" id="KW-0812">Transmembrane</keyword>
<dbReference type="Proteomes" id="UP000198287">
    <property type="component" value="Unassembled WGS sequence"/>
</dbReference>
<feature type="transmembrane region" description="Helical" evidence="2">
    <location>
        <begin position="302"/>
        <end position="322"/>
    </location>
</feature>
<sequence>MDHTTEKETEQQTHHRNRNVNFQVDETIRIRRESDSSSQHESISEEVSVVRNINIFLDPEELADAIDSWVGGVDDGGYNHHNQVDDFVSSSSSSSENSNNKFCSHKTFDIFLEILSLGFTMCDMSFVGILVYRHYMADEDPLQAWAMLLPIFLSTFGVQLFFEKYPPSKSWYNEILNIPLVGPILCTGELLYAKLKPASDETHRIEAESIKLKQYESMFRAFPEGMVMLSVLFINRTEQSANFLQNWMMEILCVIFAILCLAEAHWYGIVSDFYRIHDKGKPTLFNHEDRQRPHKLQMWQKFLLFFHAVLAIGLRIFCEGLIRATVYFNLNKQSSMLGSKTHHTFAEVLLIVFFAEMGIRSILHLAAQILRELSIDLYKCLLNPFFEPQYRRRGPGSGRRGYARIDTRAIDGTSPGDEESEHFEGIHGAVKHGLLATFSPLQFQSKYLPTVMWFYVENLTFLILWFLFTRKVEIATGSAFIVYDRQVMIIAMTLFLSSLVMQGVVSYLTMPDSDVCVVRIRRVAHRYMTMPSFPSVAQV</sequence>
<proteinExistence type="predicted"/>
<protein>
    <submittedName>
        <fullName evidence="3">Uncharacterized protein</fullName>
    </submittedName>
</protein>
<organism evidence="3 4">
    <name type="scientific">Folsomia candida</name>
    <name type="common">Springtail</name>
    <dbReference type="NCBI Taxonomy" id="158441"/>
    <lineage>
        <taxon>Eukaryota</taxon>
        <taxon>Metazoa</taxon>
        <taxon>Ecdysozoa</taxon>
        <taxon>Arthropoda</taxon>
        <taxon>Hexapoda</taxon>
        <taxon>Collembola</taxon>
        <taxon>Entomobryomorpha</taxon>
        <taxon>Isotomoidea</taxon>
        <taxon>Isotomidae</taxon>
        <taxon>Proisotominae</taxon>
        <taxon>Folsomia</taxon>
    </lineage>
</organism>
<dbReference type="EMBL" id="LNIX01000004">
    <property type="protein sequence ID" value="OXA55785.1"/>
    <property type="molecule type" value="Genomic_DNA"/>
</dbReference>
<feature type="transmembrane region" description="Helical" evidence="2">
    <location>
        <begin position="342"/>
        <end position="363"/>
    </location>
</feature>
<feature type="compositionally biased region" description="Basic and acidic residues" evidence="1">
    <location>
        <begin position="1"/>
        <end position="13"/>
    </location>
</feature>
<evidence type="ECO:0000256" key="2">
    <source>
        <dbReference type="SAM" id="Phobius"/>
    </source>
</evidence>
<name>A0A226EE17_FOLCA</name>
<keyword evidence="2" id="KW-0472">Membrane</keyword>
<feature type="transmembrane region" description="Helical" evidence="2">
    <location>
        <begin position="110"/>
        <end position="132"/>
    </location>
</feature>
<feature type="transmembrane region" description="Helical" evidence="2">
    <location>
        <begin position="488"/>
        <end position="510"/>
    </location>
</feature>